<sequence>MVEINQTKCELAGQIVYHPVYRLSQFWTLFVSVSAVPSLFYFLLKRIFKLSFHGNLKCLLTTYFVCIFLYAVVLTFDFTYHCIVPFFVTSNCGLIIDETLYKYGHFTSLFLLTTPMLLPFGFTIERFVAIGLAHRYESIRTLMGPIFCFALVCFHQNKYLQKKTTLSLRYALEEISQSSKFTLIVTFTHLLFFGTYTTASILVRELGQSFFGSYLNWSVARGVNCAVPTYNLLITFIGTKSLKHLNSKRKTMVWTTVQMRQKGREGAMNYENITMKPWNTVSGRISLL</sequence>
<keyword evidence="7" id="KW-1185">Reference proteome</keyword>
<dbReference type="PANTHER" id="PTHR31216:SF7">
    <property type="entry name" value="SERPENTINE RECEPTOR CLASS BETA-5"/>
    <property type="match status" value="1"/>
</dbReference>
<proteinExistence type="inferred from homology"/>
<dbReference type="GO" id="GO:0016020">
    <property type="term" value="C:membrane"/>
    <property type="evidence" value="ECO:0007669"/>
    <property type="project" value="UniProtKB-SubCell"/>
</dbReference>
<evidence type="ECO:0000313" key="8">
    <source>
        <dbReference type="WBParaSite" id="Csp11.Scaffold629.g15962.t1"/>
    </source>
</evidence>
<evidence type="ECO:0000313" key="7">
    <source>
        <dbReference type="Proteomes" id="UP000095282"/>
    </source>
</evidence>
<feature type="transmembrane region" description="Helical" evidence="6">
    <location>
        <begin position="103"/>
        <end position="122"/>
    </location>
</feature>
<accession>A0A1I7U8L6</accession>
<keyword evidence="5 6" id="KW-0472">Membrane</keyword>
<feature type="transmembrane region" description="Helical" evidence="6">
    <location>
        <begin position="56"/>
        <end position="72"/>
    </location>
</feature>
<dbReference type="Proteomes" id="UP000095282">
    <property type="component" value="Unplaced"/>
</dbReference>
<dbReference type="PANTHER" id="PTHR31216">
    <property type="entry name" value="SERPENTINE RECEPTOR CLASS BETA-1-RELATED-RELATED"/>
    <property type="match status" value="1"/>
</dbReference>
<dbReference type="Pfam" id="PF02175">
    <property type="entry name" value="7TM_GPCR_Srb"/>
    <property type="match status" value="2"/>
</dbReference>
<evidence type="ECO:0000256" key="4">
    <source>
        <dbReference type="ARBA" id="ARBA00022989"/>
    </source>
</evidence>
<feature type="transmembrane region" description="Helical" evidence="6">
    <location>
        <begin position="181"/>
        <end position="199"/>
    </location>
</feature>
<dbReference type="STRING" id="1561998.A0A1I7U8L6"/>
<dbReference type="InterPro" id="IPR002184">
    <property type="entry name" value="7TM_GPCR_serpentine_rcpt_Srb"/>
</dbReference>
<dbReference type="GO" id="GO:0007606">
    <property type="term" value="P:sensory perception of chemical stimulus"/>
    <property type="evidence" value="ECO:0007669"/>
    <property type="project" value="InterPro"/>
</dbReference>
<dbReference type="eggNOG" id="ENOG502SXP2">
    <property type="taxonomic scope" value="Eukaryota"/>
</dbReference>
<organism evidence="7 8">
    <name type="scientific">Caenorhabditis tropicalis</name>
    <dbReference type="NCBI Taxonomy" id="1561998"/>
    <lineage>
        <taxon>Eukaryota</taxon>
        <taxon>Metazoa</taxon>
        <taxon>Ecdysozoa</taxon>
        <taxon>Nematoda</taxon>
        <taxon>Chromadorea</taxon>
        <taxon>Rhabditida</taxon>
        <taxon>Rhabditina</taxon>
        <taxon>Rhabditomorpha</taxon>
        <taxon>Rhabditoidea</taxon>
        <taxon>Rhabditidae</taxon>
        <taxon>Peloderinae</taxon>
        <taxon>Caenorhabditis</taxon>
    </lineage>
</organism>
<keyword evidence="4 6" id="KW-1133">Transmembrane helix</keyword>
<dbReference type="GO" id="GO:0004888">
    <property type="term" value="F:transmembrane signaling receptor activity"/>
    <property type="evidence" value="ECO:0007669"/>
    <property type="project" value="InterPro"/>
</dbReference>
<name>A0A1I7U8L6_9PELO</name>
<protein>
    <submittedName>
        <fullName evidence="8">Serpentine Receptor, class T</fullName>
    </submittedName>
</protein>
<evidence type="ECO:0000256" key="1">
    <source>
        <dbReference type="ARBA" id="ARBA00004141"/>
    </source>
</evidence>
<comment type="subcellular location">
    <subcellularLocation>
        <location evidence="1">Membrane</location>
        <topology evidence="1">Multi-pass membrane protein</topology>
    </subcellularLocation>
</comment>
<feature type="transmembrane region" description="Helical" evidence="6">
    <location>
        <begin position="142"/>
        <end position="160"/>
    </location>
</feature>
<evidence type="ECO:0000256" key="2">
    <source>
        <dbReference type="ARBA" id="ARBA00006860"/>
    </source>
</evidence>
<dbReference type="AlphaFoldDB" id="A0A1I7U8L6"/>
<evidence type="ECO:0000256" key="5">
    <source>
        <dbReference type="ARBA" id="ARBA00023136"/>
    </source>
</evidence>
<comment type="similarity">
    <text evidence="2">Belongs to the nematode receptor-like protein srb family.</text>
</comment>
<evidence type="ECO:0000256" key="3">
    <source>
        <dbReference type="ARBA" id="ARBA00022692"/>
    </source>
</evidence>
<keyword evidence="3 6" id="KW-0812">Transmembrane</keyword>
<dbReference type="PRINTS" id="PR00699">
    <property type="entry name" value="TMPROTEINSRB"/>
</dbReference>
<evidence type="ECO:0000256" key="6">
    <source>
        <dbReference type="SAM" id="Phobius"/>
    </source>
</evidence>
<reference evidence="8" key="1">
    <citation type="submission" date="2016-11" db="UniProtKB">
        <authorList>
            <consortium name="WormBaseParasite"/>
        </authorList>
    </citation>
    <scope>IDENTIFICATION</scope>
</reference>
<feature type="transmembrane region" description="Helical" evidence="6">
    <location>
        <begin position="26"/>
        <end position="44"/>
    </location>
</feature>
<dbReference type="WBParaSite" id="Csp11.Scaffold629.g15962.t1">
    <property type="protein sequence ID" value="Csp11.Scaffold629.g15962.t1"/>
    <property type="gene ID" value="Csp11.Scaffold629.g15962"/>
</dbReference>